<dbReference type="InterPro" id="IPR052708">
    <property type="entry name" value="PxpC"/>
</dbReference>
<evidence type="ECO:0000259" key="4">
    <source>
        <dbReference type="SMART" id="SM00797"/>
    </source>
</evidence>
<evidence type="ECO:0000313" key="5">
    <source>
        <dbReference type="EMBL" id="SFR47838.1"/>
    </source>
</evidence>
<dbReference type="Proteomes" id="UP000199534">
    <property type="component" value="Unassembled WGS sequence"/>
</dbReference>
<keyword evidence="6" id="KW-1185">Reference proteome</keyword>
<dbReference type="RefSeq" id="WP_092982439.1">
    <property type="nucleotide sequence ID" value="NZ_FOYQ01000002.1"/>
</dbReference>
<dbReference type="InterPro" id="IPR029000">
    <property type="entry name" value="Cyclophilin-like_dom_sf"/>
</dbReference>
<dbReference type="STRING" id="400055.SAMN04490243_1979"/>
<evidence type="ECO:0000256" key="1">
    <source>
        <dbReference type="ARBA" id="ARBA00022741"/>
    </source>
</evidence>
<sequence length="285" mass="31287">MMRISKPGFMTSVQDLGRVGYRHYGVPVSGACDSIAAKRVNALLENSSSDAVLECTMFGPEINFEADTFLAISGADMQAFLNDEKLEMNKVYAVNEGSTLSCGNIEKGLRAYIGIRGGIHTPEVLGSRSFYFPVTEKGQLAKGDGLAFDPSTQYEPKVLKISSSDLYREIDLTAYPGPEFEILSEASRKQLLESPFTISKDFDRMACRLAETLDPHSHKLITSATLPGSVQYTPAGQVMVLTRDGQTTGGYPRILQLDERSLCILAQKRAGDTIRFNFRENSLSN</sequence>
<dbReference type="EMBL" id="FOYQ01000002">
    <property type="protein sequence ID" value="SFR47838.1"/>
    <property type="molecule type" value="Genomic_DNA"/>
</dbReference>
<evidence type="ECO:0000256" key="2">
    <source>
        <dbReference type="ARBA" id="ARBA00022801"/>
    </source>
</evidence>
<proteinExistence type="predicted"/>
<dbReference type="InterPro" id="IPR003778">
    <property type="entry name" value="CT_A_B"/>
</dbReference>
<dbReference type="AlphaFoldDB" id="A0A1I6H059"/>
<dbReference type="PANTHER" id="PTHR43309:SF5">
    <property type="entry name" value="5-OXOPROLINASE SUBUNIT C"/>
    <property type="match status" value="1"/>
</dbReference>
<dbReference type="Gene3D" id="2.40.100.10">
    <property type="entry name" value="Cyclophilin-like"/>
    <property type="match status" value="1"/>
</dbReference>
<organism evidence="5 6">
    <name type="scientific">Robiginitalea myxolifaciens</name>
    <dbReference type="NCBI Taxonomy" id="400055"/>
    <lineage>
        <taxon>Bacteria</taxon>
        <taxon>Pseudomonadati</taxon>
        <taxon>Bacteroidota</taxon>
        <taxon>Flavobacteriia</taxon>
        <taxon>Flavobacteriales</taxon>
        <taxon>Flavobacteriaceae</taxon>
        <taxon>Robiginitalea</taxon>
    </lineage>
</organism>
<dbReference type="SMART" id="SM00797">
    <property type="entry name" value="AHS2"/>
    <property type="match status" value="1"/>
</dbReference>
<dbReference type="OrthoDB" id="9782422at2"/>
<evidence type="ECO:0000256" key="3">
    <source>
        <dbReference type="ARBA" id="ARBA00022840"/>
    </source>
</evidence>
<dbReference type="GO" id="GO:0016787">
    <property type="term" value="F:hydrolase activity"/>
    <property type="evidence" value="ECO:0007669"/>
    <property type="project" value="UniProtKB-KW"/>
</dbReference>
<dbReference type="GO" id="GO:0005524">
    <property type="term" value="F:ATP binding"/>
    <property type="evidence" value="ECO:0007669"/>
    <property type="project" value="UniProtKB-KW"/>
</dbReference>
<evidence type="ECO:0000313" key="6">
    <source>
        <dbReference type="Proteomes" id="UP000199534"/>
    </source>
</evidence>
<dbReference type="Pfam" id="PF02626">
    <property type="entry name" value="CT_A_B"/>
    <property type="match status" value="1"/>
</dbReference>
<protein>
    <submittedName>
        <fullName evidence="5">Biotin-dependent carboxylase uncharacterized domain-containing protein</fullName>
    </submittedName>
</protein>
<keyword evidence="3" id="KW-0067">ATP-binding</keyword>
<reference evidence="5 6" key="1">
    <citation type="submission" date="2016-10" db="EMBL/GenBank/DDBJ databases">
        <authorList>
            <person name="de Groot N.N."/>
        </authorList>
    </citation>
    <scope>NUCLEOTIDE SEQUENCE [LARGE SCALE GENOMIC DNA]</scope>
    <source>
        <strain evidence="5 6">DSM 21019</strain>
    </source>
</reference>
<keyword evidence="1" id="KW-0547">Nucleotide-binding</keyword>
<name>A0A1I6H059_9FLAO</name>
<keyword evidence="2" id="KW-0378">Hydrolase</keyword>
<feature type="domain" description="Carboxyltransferase" evidence="4">
    <location>
        <begin position="23"/>
        <end position="284"/>
    </location>
</feature>
<gene>
    <name evidence="5" type="ORF">SAMN04490243_1979</name>
</gene>
<accession>A0A1I6H059</accession>
<dbReference type="PANTHER" id="PTHR43309">
    <property type="entry name" value="5-OXOPROLINASE SUBUNIT C"/>
    <property type="match status" value="1"/>
</dbReference>